<proteinExistence type="inferred from homology"/>
<evidence type="ECO:0000259" key="5">
    <source>
        <dbReference type="PROSITE" id="PS50943"/>
    </source>
</evidence>
<dbReference type="GO" id="GO:0003677">
    <property type="term" value="F:DNA binding"/>
    <property type="evidence" value="ECO:0007669"/>
    <property type="project" value="UniProtKB-KW"/>
</dbReference>
<dbReference type="Pfam" id="PF17762">
    <property type="entry name" value="HTH_ParB"/>
    <property type="match status" value="1"/>
</dbReference>
<protein>
    <recommendedName>
        <fullName evidence="5">HTH cro/C1-type domain-containing protein</fullName>
    </recommendedName>
</protein>
<feature type="domain" description="HTH cro/C1-type" evidence="5">
    <location>
        <begin position="138"/>
        <end position="167"/>
    </location>
</feature>
<dbReference type="AlphaFoldDB" id="X1R5C1"/>
<dbReference type="InterPro" id="IPR057240">
    <property type="entry name" value="ParB_dimer_C"/>
</dbReference>
<dbReference type="InterPro" id="IPR041468">
    <property type="entry name" value="HTH_ParB/Spo0J"/>
</dbReference>
<dbReference type="Pfam" id="PF02195">
    <property type="entry name" value="ParB_N"/>
    <property type="match status" value="1"/>
</dbReference>
<feature type="region of interest" description="Disordered" evidence="4">
    <location>
        <begin position="224"/>
        <end position="244"/>
    </location>
</feature>
<dbReference type="CDD" id="cd00093">
    <property type="entry name" value="HTH_XRE"/>
    <property type="match status" value="1"/>
</dbReference>
<dbReference type="Gene3D" id="3.90.1530.30">
    <property type="match status" value="1"/>
</dbReference>
<dbReference type="InterPro" id="IPR004437">
    <property type="entry name" value="ParB/RepB/Spo0J"/>
</dbReference>
<dbReference type="InterPro" id="IPR050336">
    <property type="entry name" value="Chromosome_partition/occlusion"/>
</dbReference>
<evidence type="ECO:0000313" key="6">
    <source>
        <dbReference type="EMBL" id="GAI75723.1"/>
    </source>
</evidence>
<dbReference type="InterPro" id="IPR001387">
    <property type="entry name" value="Cro/C1-type_HTH"/>
</dbReference>
<dbReference type="SUPFAM" id="SSF110849">
    <property type="entry name" value="ParB/Sulfiredoxin"/>
    <property type="match status" value="1"/>
</dbReference>
<dbReference type="PANTHER" id="PTHR33375">
    <property type="entry name" value="CHROMOSOME-PARTITIONING PROTEIN PARB-RELATED"/>
    <property type="match status" value="1"/>
</dbReference>
<evidence type="ECO:0000256" key="2">
    <source>
        <dbReference type="ARBA" id="ARBA00022829"/>
    </source>
</evidence>
<dbReference type="CDD" id="cd16393">
    <property type="entry name" value="SPO0J_N"/>
    <property type="match status" value="1"/>
</dbReference>
<evidence type="ECO:0000256" key="1">
    <source>
        <dbReference type="ARBA" id="ARBA00006295"/>
    </source>
</evidence>
<dbReference type="GO" id="GO:0005694">
    <property type="term" value="C:chromosome"/>
    <property type="evidence" value="ECO:0007669"/>
    <property type="project" value="TreeGrafter"/>
</dbReference>
<organism evidence="6">
    <name type="scientific">marine sediment metagenome</name>
    <dbReference type="NCBI Taxonomy" id="412755"/>
    <lineage>
        <taxon>unclassified sequences</taxon>
        <taxon>metagenomes</taxon>
        <taxon>ecological metagenomes</taxon>
    </lineage>
</organism>
<comment type="caution">
    <text evidence="6">The sequence shown here is derived from an EMBL/GenBank/DDBJ whole genome shotgun (WGS) entry which is preliminary data.</text>
</comment>
<dbReference type="Gene3D" id="1.10.10.2830">
    <property type="match status" value="1"/>
</dbReference>
<dbReference type="Pfam" id="PF23552">
    <property type="entry name" value="ParB_C"/>
    <property type="match status" value="1"/>
</dbReference>
<dbReference type="FunFam" id="3.90.1530.30:FF:000001">
    <property type="entry name" value="Chromosome partitioning protein ParB"/>
    <property type="match status" value="1"/>
</dbReference>
<dbReference type="SMART" id="SM00470">
    <property type="entry name" value="ParB"/>
    <property type="match status" value="1"/>
</dbReference>
<evidence type="ECO:0000256" key="3">
    <source>
        <dbReference type="ARBA" id="ARBA00023125"/>
    </source>
</evidence>
<sequence>MSSMAKKNALGRGLGALIEDADQAIRAPGTAINDIDIDKIEVNPFQPRKNFDEESLRELASSIREIGIIQPVTVRRLNGDTYQLITGERRYKAASLAGLDSIPAYVRTAEDQNMLEMALVENIQREDLDSIEVAISYQRLLEEVGLTQENLSDRVGKKRSTISNYLRLLRLPAEIQLGIRDRLISMGHARALVNIPDPNIQLEIFQKIIKDDLSVRKVEELVRRTNNARGPREGSPDHAPQTGNYDELREHLSRFFKVEVDFKISNKGSGRIVIPFKSEQDLERILAVLDSMTNK</sequence>
<dbReference type="EMBL" id="BARW01009066">
    <property type="protein sequence ID" value="GAI75723.1"/>
    <property type="molecule type" value="Genomic_DNA"/>
</dbReference>
<name>X1R5C1_9ZZZZ</name>
<dbReference type="FunFam" id="1.10.10.2830:FF:000001">
    <property type="entry name" value="Chromosome partitioning protein ParB"/>
    <property type="match status" value="1"/>
</dbReference>
<keyword evidence="3" id="KW-0238">DNA-binding</keyword>
<reference evidence="6" key="1">
    <citation type="journal article" date="2014" name="Front. Microbiol.">
        <title>High frequency of phylogenetically diverse reductive dehalogenase-homologous genes in deep subseafloor sedimentary metagenomes.</title>
        <authorList>
            <person name="Kawai M."/>
            <person name="Futagami T."/>
            <person name="Toyoda A."/>
            <person name="Takaki Y."/>
            <person name="Nishi S."/>
            <person name="Hori S."/>
            <person name="Arai W."/>
            <person name="Tsubouchi T."/>
            <person name="Morono Y."/>
            <person name="Uchiyama I."/>
            <person name="Ito T."/>
            <person name="Fujiyama A."/>
            <person name="Inagaki F."/>
            <person name="Takami H."/>
        </authorList>
    </citation>
    <scope>NUCLEOTIDE SEQUENCE</scope>
    <source>
        <strain evidence="6">Expedition CK06-06</strain>
    </source>
</reference>
<dbReference type="SUPFAM" id="SSF109709">
    <property type="entry name" value="KorB DNA-binding domain-like"/>
    <property type="match status" value="1"/>
</dbReference>
<dbReference type="GO" id="GO:0007059">
    <property type="term" value="P:chromosome segregation"/>
    <property type="evidence" value="ECO:0007669"/>
    <property type="project" value="UniProtKB-KW"/>
</dbReference>
<dbReference type="NCBIfam" id="TIGR00180">
    <property type="entry name" value="parB_part"/>
    <property type="match status" value="1"/>
</dbReference>
<dbReference type="InterPro" id="IPR003115">
    <property type="entry name" value="ParB_N"/>
</dbReference>
<gene>
    <name evidence="6" type="ORF">S12H4_18370</name>
</gene>
<dbReference type="InterPro" id="IPR036086">
    <property type="entry name" value="ParB/Sulfiredoxin_sf"/>
</dbReference>
<accession>X1R5C1</accession>
<dbReference type="PANTHER" id="PTHR33375:SF1">
    <property type="entry name" value="CHROMOSOME-PARTITIONING PROTEIN PARB-RELATED"/>
    <property type="match status" value="1"/>
</dbReference>
<dbReference type="PROSITE" id="PS50943">
    <property type="entry name" value="HTH_CROC1"/>
    <property type="match status" value="1"/>
</dbReference>
<keyword evidence="2" id="KW-0159">Chromosome partition</keyword>
<comment type="similarity">
    <text evidence="1">Belongs to the ParB family.</text>
</comment>
<evidence type="ECO:0000256" key="4">
    <source>
        <dbReference type="SAM" id="MobiDB-lite"/>
    </source>
</evidence>